<evidence type="ECO:0000256" key="1">
    <source>
        <dbReference type="SAM" id="MobiDB-lite"/>
    </source>
</evidence>
<feature type="region of interest" description="Disordered" evidence="1">
    <location>
        <begin position="224"/>
        <end position="258"/>
    </location>
</feature>
<dbReference type="AlphaFoldDB" id="A0A5C2RVJ1"/>
<feature type="compositionally biased region" description="Basic and acidic residues" evidence="1">
    <location>
        <begin position="301"/>
        <end position="315"/>
    </location>
</feature>
<proteinExistence type="predicted"/>
<feature type="compositionally biased region" description="Basic and acidic residues" evidence="1">
    <location>
        <begin position="362"/>
        <end position="379"/>
    </location>
</feature>
<reference evidence="2" key="1">
    <citation type="journal article" date="2018" name="Genome Biol. Evol.">
        <title>Genomics and development of Lentinus tigrinus, a white-rot wood-decaying mushroom with dimorphic fruiting bodies.</title>
        <authorList>
            <person name="Wu B."/>
            <person name="Xu Z."/>
            <person name="Knudson A."/>
            <person name="Carlson A."/>
            <person name="Chen N."/>
            <person name="Kovaka S."/>
            <person name="LaButti K."/>
            <person name="Lipzen A."/>
            <person name="Pennachio C."/>
            <person name="Riley R."/>
            <person name="Schakwitz W."/>
            <person name="Umezawa K."/>
            <person name="Ohm R.A."/>
            <person name="Grigoriev I.V."/>
            <person name="Nagy L.G."/>
            <person name="Gibbons J."/>
            <person name="Hibbett D."/>
        </authorList>
    </citation>
    <scope>NUCLEOTIDE SEQUENCE [LARGE SCALE GENOMIC DNA]</scope>
    <source>
        <strain evidence="2">ALCF2SS1-6</strain>
    </source>
</reference>
<evidence type="ECO:0000313" key="3">
    <source>
        <dbReference type="Proteomes" id="UP000313359"/>
    </source>
</evidence>
<evidence type="ECO:0000313" key="2">
    <source>
        <dbReference type="EMBL" id="RPD55019.1"/>
    </source>
</evidence>
<organism evidence="2 3">
    <name type="scientific">Lentinus tigrinus ALCF2SS1-6</name>
    <dbReference type="NCBI Taxonomy" id="1328759"/>
    <lineage>
        <taxon>Eukaryota</taxon>
        <taxon>Fungi</taxon>
        <taxon>Dikarya</taxon>
        <taxon>Basidiomycota</taxon>
        <taxon>Agaricomycotina</taxon>
        <taxon>Agaricomycetes</taxon>
        <taxon>Polyporales</taxon>
        <taxon>Polyporaceae</taxon>
        <taxon>Lentinus</taxon>
    </lineage>
</organism>
<keyword evidence="3" id="KW-1185">Reference proteome</keyword>
<gene>
    <name evidence="2" type="ORF">L227DRAFT_603758</name>
</gene>
<feature type="region of interest" description="Disordered" evidence="1">
    <location>
        <begin position="274"/>
        <end position="327"/>
    </location>
</feature>
<name>A0A5C2RVJ1_9APHY</name>
<sequence length="391" mass="43371">MVTNDEYYESTPAVKIAYTAPFIALNELGLSHKEDPWTGEEYTVYRIRDIDFRGRRTDSNENTRSFGTSANIWQLEHQVCQFSPLLLGAAEYTTRDFVYACATDPILARLLFIASVMCMHTISFDTDVVSLRGASATSSAHEDDNDFSTHFLPPLSRASRGHPVAQCRSLDDRPYAIRNYLPGEHQAADHSAPKRTSPVPRSSRCRGTRLVAQATQLSKRLEQATFRSGSEHGASQSSDHTPRTSYATPHPRRPVMGRKMGRIERWMVANEHKSSLRGITGTGRDPSNGSAAESGNYASQYRDEEPGLTPRRDTALAHTSTVETRDTEVDLRDEANELKSSNVGLAEVAIWSLDFAMEKIAQEDGKHEEHAGPDGHEEGGFVVGQESEARV</sequence>
<dbReference type="OrthoDB" id="2758217at2759"/>
<feature type="region of interest" description="Disordered" evidence="1">
    <location>
        <begin position="362"/>
        <end position="391"/>
    </location>
</feature>
<feature type="compositionally biased region" description="Polar residues" evidence="1">
    <location>
        <begin position="225"/>
        <end position="247"/>
    </location>
</feature>
<feature type="compositionally biased region" description="Polar residues" evidence="1">
    <location>
        <begin position="285"/>
        <end position="299"/>
    </location>
</feature>
<protein>
    <submittedName>
        <fullName evidence="2">Uncharacterized protein</fullName>
    </submittedName>
</protein>
<dbReference type="Proteomes" id="UP000313359">
    <property type="component" value="Unassembled WGS sequence"/>
</dbReference>
<accession>A0A5C2RVJ1</accession>
<dbReference type="EMBL" id="ML122299">
    <property type="protein sequence ID" value="RPD55019.1"/>
    <property type="molecule type" value="Genomic_DNA"/>
</dbReference>
<feature type="region of interest" description="Disordered" evidence="1">
    <location>
        <begin position="183"/>
        <end position="208"/>
    </location>
</feature>